<feature type="transmembrane region" description="Helical" evidence="2">
    <location>
        <begin position="60"/>
        <end position="79"/>
    </location>
</feature>
<dbReference type="PANTHER" id="PTHR42736">
    <property type="entry name" value="PROTEIN-GLUTAMINE GAMMA-GLUTAMYLTRANSFERASE"/>
    <property type="match status" value="1"/>
</dbReference>
<evidence type="ECO:0000256" key="2">
    <source>
        <dbReference type="SAM" id="Phobius"/>
    </source>
</evidence>
<proteinExistence type="predicted"/>
<feature type="transmembrane region" description="Helical" evidence="2">
    <location>
        <begin position="39"/>
        <end position="55"/>
    </location>
</feature>
<feature type="transmembrane region" description="Helical" evidence="2">
    <location>
        <begin position="9"/>
        <end position="27"/>
    </location>
</feature>
<feature type="transmembrane region" description="Helical" evidence="2">
    <location>
        <begin position="616"/>
        <end position="634"/>
    </location>
</feature>
<dbReference type="PANTHER" id="PTHR42736:SF1">
    <property type="entry name" value="PROTEIN-GLUTAMINE GAMMA-GLUTAMYLTRANSFERASE"/>
    <property type="match status" value="1"/>
</dbReference>
<feature type="compositionally biased region" description="Polar residues" evidence="1">
    <location>
        <begin position="572"/>
        <end position="583"/>
    </location>
</feature>
<dbReference type="AlphaFoldDB" id="A0A372LBT4"/>
<dbReference type="InterPro" id="IPR052901">
    <property type="entry name" value="Bact_TGase-like"/>
</dbReference>
<dbReference type="InterPro" id="IPR002931">
    <property type="entry name" value="Transglutaminase-like"/>
</dbReference>
<feature type="transmembrane region" description="Helical" evidence="2">
    <location>
        <begin position="141"/>
        <end position="161"/>
    </location>
</feature>
<accession>A0A372LBT4</accession>
<keyword evidence="2" id="KW-1133">Transmembrane helix</keyword>
<keyword evidence="2" id="KW-0812">Transmembrane</keyword>
<name>A0A372LBT4_9BACI</name>
<dbReference type="InterPro" id="IPR038765">
    <property type="entry name" value="Papain-like_cys_pep_sf"/>
</dbReference>
<evidence type="ECO:0000256" key="1">
    <source>
        <dbReference type="SAM" id="MobiDB-lite"/>
    </source>
</evidence>
<organism evidence="4 5">
    <name type="scientific">Peribacillus glennii</name>
    <dbReference type="NCBI Taxonomy" id="2303991"/>
    <lineage>
        <taxon>Bacteria</taxon>
        <taxon>Bacillati</taxon>
        <taxon>Bacillota</taxon>
        <taxon>Bacilli</taxon>
        <taxon>Bacillales</taxon>
        <taxon>Bacillaceae</taxon>
        <taxon>Peribacillus</taxon>
    </lineage>
</organism>
<dbReference type="SMART" id="SM00460">
    <property type="entry name" value="TGc"/>
    <property type="match status" value="1"/>
</dbReference>
<feature type="region of interest" description="Disordered" evidence="1">
    <location>
        <begin position="566"/>
        <end position="604"/>
    </location>
</feature>
<evidence type="ECO:0000313" key="5">
    <source>
        <dbReference type="Proteomes" id="UP000262939"/>
    </source>
</evidence>
<dbReference type="RefSeq" id="WP_117322903.1">
    <property type="nucleotide sequence ID" value="NZ_QVTD01000007.1"/>
</dbReference>
<sequence>MIQSRKHESTMKLVLYVFAFFMLWEWLRPVKELTDANNMTVFIIFMALSMALHFFRVRVWLRFVVLACFLGFSIHFLYYETLILDTTWLFDFFGKFASDVSLLFQARFLEISFEFQTLLVFILLWLITYLLHYWITVKKSIFLFFIVTVIVVSVLDTFTVYDASVAIVRLVIIGFSMLGFLSLFRLSSLEKLSISVPALRKWLIPLMVMVGFSSCIGLAAPKLDPQWPDPVPFITSYSEKATGSGETNRIGYGVDDTKLGGGFENDDTVVFRAEAQSRHYWKVENKDFYTGKGWVVSQESDELYTEFVNGEEITGGTVYPPGVKKIDLKASVSVKLPYSHVPYPESSSLNKVNAPAGEVYRYHFITERITSYKATGGGLKLKQLELAYSMPRFDINELKKVKMRDGIGMGPEFMNQYTQIPTAFPERVKQLAGKITAGKENWYDQAKAIEDYFDSGEFVYDQNDIPYPNETEDYVDQFLFETQRGYCDNFSTAMVMMLRSIDIPARWAKGYTEGTQINHNGERVYEVTNNNAHSWVEVFFPNVGWVPFEPTKGFSNRADFYYASSEPAEAPNKQQQTEQTVQPATKPVPTKEEEVSQESTTQPEKKAEVNWLTEHWKSMIAIIASILFATLLIYRFRRRWLPNVLIMLYKRKKDDQSFTKAYMALLTQLNRMGLKRPEGQTLREYAEYVDSYFHSGEMGKITRSYEKYIYRGGQNSEEWEQNRKLWENLIKKTIS</sequence>
<feature type="domain" description="Transglutaminase-like" evidence="3">
    <location>
        <begin position="479"/>
        <end position="552"/>
    </location>
</feature>
<reference evidence="4 5" key="1">
    <citation type="submission" date="2018-08" db="EMBL/GenBank/DDBJ databases">
        <title>Bacillus chawlae sp. nov., Bacillus glennii sp. nov., and Bacillus saganii sp. nov. Isolated from the Vehicle Assembly Building at Kennedy Space Center where the Viking Spacecraft were Assembled.</title>
        <authorList>
            <person name="Seuylemezian A."/>
            <person name="Vaishampayan P."/>
        </authorList>
    </citation>
    <scope>NUCLEOTIDE SEQUENCE [LARGE SCALE GENOMIC DNA]</scope>
    <source>
        <strain evidence="4 5">V44-8</strain>
    </source>
</reference>
<dbReference type="OrthoDB" id="9804872at2"/>
<dbReference type="Proteomes" id="UP000262939">
    <property type="component" value="Unassembled WGS sequence"/>
</dbReference>
<comment type="caution">
    <text evidence="4">The sequence shown here is derived from an EMBL/GenBank/DDBJ whole genome shotgun (WGS) entry which is preliminary data.</text>
</comment>
<dbReference type="Gene3D" id="3.10.620.30">
    <property type="match status" value="1"/>
</dbReference>
<feature type="transmembrane region" description="Helical" evidence="2">
    <location>
        <begin position="115"/>
        <end position="134"/>
    </location>
</feature>
<protein>
    <submittedName>
        <fullName evidence="4">DUF4129 domain-containing protein</fullName>
    </submittedName>
</protein>
<gene>
    <name evidence="4" type="ORF">D0466_12415</name>
</gene>
<dbReference type="SUPFAM" id="SSF54001">
    <property type="entry name" value="Cysteine proteinases"/>
    <property type="match status" value="1"/>
</dbReference>
<dbReference type="EMBL" id="QVTD01000007">
    <property type="protein sequence ID" value="RFU63097.1"/>
    <property type="molecule type" value="Genomic_DNA"/>
</dbReference>
<keyword evidence="2" id="KW-0472">Membrane</keyword>
<dbReference type="Pfam" id="PF13559">
    <property type="entry name" value="DUF4129"/>
    <property type="match status" value="1"/>
</dbReference>
<feature type="transmembrane region" description="Helical" evidence="2">
    <location>
        <begin position="198"/>
        <end position="220"/>
    </location>
</feature>
<evidence type="ECO:0000259" key="3">
    <source>
        <dbReference type="SMART" id="SM00460"/>
    </source>
</evidence>
<keyword evidence="5" id="KW-1185">Reference proteome</keyword>
<dbReference type="InterPro" id="IPR025403">
    <property type="entry name" value="TgpA-like_C"/>
</dbReference>
<evidence type="ECO:0000313" key="4">
    <source>
        <dbReference type="EMBL" id="RFU63097.1"/>
    </source>
</evidence>
<feature type="transmembrane region" description="Helical" evidence="2">
    <location>
        <begin position="167"/>
        <end position="186"/>
    </location>
</feature>
<dbReference type="Pfam" id="PF01841">
    <property type="entry name" value="Transglut_core"/>
    <property type="match status" value="1"/>
</dbReference>